<dbReference type="OrthoDB" id="626167at2759"/>
<dbReference type="Gene3D" id="1.25.40.10">
    <property type="entry name" value="Tetratricopeptide repeat domain"/>
    <property type="match status" value="2"/>
</dbReference>
<feature type="repeat" description="TPR" evidence="3">
    <location>
        <begin position="183"/>
        <end position="216"/>
    </location>
</feature>
<evidence type="ECO:0000256" key="4">
    <source>
        <dbReference type="SAM" id="SignalP"/>
    </source>
</evidence>
<comment type="caution">
    <text evidence="5">The sequence shown here is derived from an EMBL/GenBank/DDBJ whole genome shotgun (WGS) entry which is preliminary data.</text>
</comment>
<dbReference type="Pfam" id="PF13424">
    <property type="entry name" value="TPR_12"/>
    <property type="match status" value="1"/>
</dbReference>
<dbReference type="PROSITE" id="PS50005">
    <property type="entry name" value="TPR"/>
    <property type="match status" value="2"/>
</dbReference>
<evidence type="ECO:0000313" key="5">
    <source>
        <dbReference type="EMBL" id="TMW69430.1"/>
    </source>
</evidence>
<evidence type="ECO:0000313" key="6">
    <source>
        <dbReference type="Proteomes" id="UP000794436"/>
    </source>
</evidence>
<dbReference type="AlphaFoldDB" id="A0A8K1CTQ6"/>
<keyword evidence="1" id="KW-0677">Repeat</keyword>
<organism evidence="5 6">
    <name type="scientific">Pythium oligandrum</name>
    <name type="common">Mycoparasitic fungus</name>
    <dbReference type="NCBI Taxonomy" id="41045"/>
    <lineage>
        <taxon>Eukaryota</taxon>
        <taxon>Sar</taxon>
        <taxon>Stramenopiles</taxon>
        <taxon>Oomycota</taxon>
        <taxon>Peronosporomycetes</taxon>
        <taxon>Pythiales</taxon>
        <taxon>Pythiaceae</taxon>
        <taxon>Pythium</taxon>
    </lineage>
</organism>
<evidence type="ECO:0000256" key="3">
    <source>
        <dbReference type="PROSITE-ProRule" id="PRU00339"/>
    </source>
</evidence>
<evidence type="ECO:0008006" key="7">
    <source>
        <dbReference type="Google" id="ProtNLM"/>
    </source>
</evidence>
<dbReference type="EMBL" id="SPLM01000001">
    <property type="protein sequence ID" value="TMW69430.1"/>
    <property type="molecule type" value="Genomic_DNA"/>
</dbReference>
<feature type="repeat" description="TPR" evidence="3">
    <location>
        <begin position="99"/>
        <end position="132"/>
    </location>
</feature>
<dbReference type="InterPro" id="IPR011990">
    <property type="entry name" value="TPR-like_helical_dom_sf"/>
</dbReference>
<dbReference type="PANTHER" id="PTHR45641:SF19">
    <property type="entry name" value="NEPHROCYSTIN-3"/>
    <property type="match status" value="1"/>
</dbReference>
<dbReference type="Proteomes" id="UP000794436">
    <property type="component" value="Unassembled WGS sequence"/>
</dbReference>
<dbReference type="InterPro" id="IPR019734">
    <property type="entry name" value="TPR_rpt"/>
</dbReference>
<keyword evidence="6" id="KW-1185">Reference proteome</keyword>
<evidence type="ECO:0000256" key="1">
    <source>
        <dbReference type="ARBA" id="ARBA00022737"/>
    </source>
</evidence>
<accession>A0A8K1CTQ6</accession>
<dbReference type="SUPFAM" id="SSF48452">
    <property type="entry name" value="TPR-like"/>
    <property type="match status" value="1"/>
</dbReference>
<keyword evidence="2 3" id="KW-0802">TPR repeat</keyword>
<proteinExistence type="predicted"/>
<feature type="signal peptide" evidence="4">
    <location>
        <begin position="1"/>
        <end position="19"/>
    </location>
</feature>
<dbReference type="PANTHER" id="PTHR45641">
    <property type="entry name" value="TETRATRICOPEPTIDE REPEAT PROTEIN (AFU_ORTHOLOGUE AFUA_6G03870)"/>
    <property type="match status" value="1"/>
</dbReference>
<evidence type="ECO:0000256" key="2">
    <source>
        <dbReference type="ARBA" id="ARBA00022803"/>
    </source>
</evidence>
<gene>
    <name evidence="5" type="ORF">Poli38472_001586</name>
</gene>
<dbReference type="Pfam" id="PF13181">
    <property type="entry name" value="TPR_8"/>
    <property type="match status" value="1"/>
</dbReference>
<keyword evidence="4" id="KW-0732">Signal</keyword>
<feature type="chain" id="PRO_5035464895" description="Kinesin light chain" evidence="4">
    <location>
        <begin position="20"/>
        <end position="333"/>
    </location>
</feature>
<sequence length="333" mass="37303">MRLTVLLVLVATLLLHAHAEEAEAPKKSAATQAHDDNPVIQTVRGLRNTAMRSNDQKNYPHAIDDLREALTLMHDRVFGATRATITDSTEQSLDAALYAQLLNDYGSVLTRAKDYDEAIDVLEDAVEMIKRVFGKSHPSYGLALRSLAEAHFAKENYETAIEKYKLLRKQAKLGLGTTHEGYVEVHLRMSQAYQKMGDMKKAVKVLKKVLKDQGDDVNGATQGIGEVYMDLASLQTKNRELDDAERAGEAARAIMKLRDGENSVTHAFSLNTLAGVKMAQNKVAEAYELLKQAHWIAIKVFGRKHKMVEASQKTLDQVKQRLEDEKKRDFDEL</sequence>
<name>A0A8K1CTQ6_PYTOL</name>
<dbReference type="SMART" id="SM00028">
    <property type="entry name" value="TPR"/>
    <property type="match status" value="4"/>
</dbReference>
<reference evidence="5" key="1">
    <citation type="submission" date="2019-03" db="EMBL/GenBank/DDBJ databases">
        <title>Long read genome sequence of the mycoparasitic Pythium oligandrum ATCC 38472 isolated from sugarbeet rhizosphere.</title>
        <authorList>
            <person name="Gaulin E."/>
        </authorList>
    </citation>
    <scope>NUCLEOTIDE SEQUENCE</scope>
    <source>
        <strain evidence="5">ATCC 38472_TT</strain>
    </source>
</reference>
<protein>
    <recommendedName>
        <fullName evidence="7">Kinesin light chain</fullName>
    </recommendedName>
</protein>